<evidence type="ECO:0000313" key="2">
    <source>
        <dbReference type="Proteomes" id="UP000505355"/>
    </source>
</evidence>
<evidence type="ECO:0000313" key="1">
    <source>
        <dbReference type="EMBL" id="QKJ31629.1"/>
    </source>
</evidence>
<dbReference type="KEGG" id="mmab:HQ865_18275"/>
<gene>
    <name evidence="1" type="ORF">HQ865_18275</name>
</gene>
<dbReference type="Gene3D" id="2.50.20.10">
    <property type="entry name" value="Lipoprotein localisation LolA/LolB/LppX"/>
    <property type="match status" value="1"/>
</dbReference>
<reference evidence="1 2" key="1">
    <citation type="submission" date="2020-05" db="EMBL/GenBank/DDBJ databases">
        <title>Mucilaginibacter mali sp. nov.</title>
        <authorList>
            <person name="Kim H.S."/>
            <person name="Lee K.C."/>
            <person name="Suh M.K."/>
            <person name="Kim J.-S."/>
            <person name="Han K.-I."/>
            <person name="Eom M.K."/>
            <person name="Shin Y.K."/>
            <person name="Lee J.-S."/>
        </authorList>
    </citation>
    <scope>NUCLEOTIDE SEQUENCE [LARGE SCALE GENOMIC DNA]</scope>
    <source>
        <strain evidence="1 2">G2-14</strain>
    </source>
</reference>
<name>A0A7D4QVF1_9SPHI</name>
<dbReference type="InterPro" id="IPR025634">
    <property type="entry name" value="DUF4292"/>
</dbReference>
<dbReference type="Proteomes" id="UP000505355">
    <property type="component" value="Chromosome"/>
</dbReference>
<accession>A0A7D4QVF1</accession>
<protein>
    <submittedName>
        <fullName evidence="1">DUF4292 domain-containing protein</fullName>
    </submittedName>
</protein>
<dbReference type="RefSeq" id="WP_173416288.1">
    <property type="nucleotide sequence ID" value="NZ_CP054139.1"/>
</dbReference>
<sequence length="266" mass="28866">MNSRIIIVIGLAATLAGCKAHKQLVVNRTPAAGQPVISSPAQAAPSANKQVAAIREKQLAFNTFSGKAKTKLDIDGSGNDVTLNIRIQRDQKIWVSITALLGLEVARAQITPDSIVVINKLQGVYLKKPFSYVYQYAGNQVTFKSLQALLLGNAMPELLNDNADTGTDNGNTILAGHLQDLMYKLIIGPDMKVSQTNLSNQLAALTLQVSNSQFIQADNRVMPSQIDIVSSAGNKKININLHYNSAEFDKTLEYPFSIPDRYTPAN</sequence>
<keyword evidence="2" id="KW-1185">Reference proteome</keyword>
<dbReference type="PROSITE" id="PS51257">
    <property type="entry name" value="PROKAR_LIPOPROTEIN"/>
    <property type="match status" value="1"/>
</dbReference>
<dbReference type="AlphaFoldDB" id="A0A7D4QVF1"/>
<dbReference type="EMBL" id="CP054139">
    <property type="protein sequence ID" value="QKJ31629.1"/>
    <property type="molecule type" value="Genomic_DNA"/>
</dbReference>
<dbReference type="Pfam" id="PF14125">
    <property type="entry name" value="DUF4292"/>
    <property type="match status" value="1"/>
</dbReference>
<proteinExistence type="predicted"/>
<organism evidence="1 2">
    <name type="scientific">Mucilaginibacter mali</name>
    <dbReference type="NCBI Taxonomy" id="2740462"/>
    <lineage>
        <taxon>Bacteria</taxon>
        <taxon>Pseudomonadati</taxon>
        <taxon>Bacteroidota</taxon>
        <taxon>Sphingobacteriia</taxon>
        <taxon>Sphingobacteriales</taxon>
        <taxon>Sphingobacteriaceae</taxon>
        <taxon>Mucilaginibacter</taxon>
    </lineage>
</organism>